<proteinExistence type="predicted"/>
<dbReference type="Proteomes" id="UP000178735">
    <property type="component" value="Unassembled WGS sequence"/>
</dbReference>
<keyword evidence="1" id="KW-0812">Transmembrane</keyword>
<dbReference type="InterPro" id="IPR012340">
    <property type="entry name" value="NA-bd_OB-fold"/>
</dbReference>
<dbReference type="Gene3D" id="2.40.50.140">
    <property type="entry name" value="Nucleic acid-binding proteins"/>
    <property type="match status" value="1"/>
</dbReference>
<reference evidence="2 3" key="1">
    <citation type="journal article" date="2016" name="Nat. Commun.">
        <title>Thousands of microbial genomes shed light on interconnected biogeochemical processes in an aquifer system.</title>
        <authorList>
            <person name="Anantharaman K."/>
            <person name="Brown C.T."/>
            <person name="Hug L.A."/>
            <person name="Sharon I."/>
            <person name="Castelle C.J."/>
            <person name="Probst A.J."/>
            <person name="Thomas B.C."/>
            <person name="Singh A."/>
            <person name="Wilkins M.J."/>
            <person name="Karaoz U."/>
            <person name="Brodie E.L."/>
            <person name="Williams K.H."/>
            <person name="Hubbard S.S."/>
            <person name="Banfield J.F."/>
        </authorList>
    </citation>
    <scope>NUCLEOTIDE SEQUENCE [LARGE SCALE GENOMIC DNA]</scope>
</reference>
<dbReference type="AlphaFoldDB" id="A0A1F7WG01"/>
<evidence type="ECO:0000313" key="2">
    <source>
        <dbReference type="EMBL" id="OGM01319.1"/>
    </source>
</evidence>
<evidence type="ECO:0000313" key="3">
    <source>
        <dbReference type="Proteomes" id="UP000178735"/>
    </source>
</evidence>
<feature type="transmembrane region" description="Helical" evidence="1">
    <location>
        <begin position="12"/>
        <end position="31"/>
    </location>
</feature>
<accession>A0A1F7WG01</accession>
<keyword evidence="1" id="KW-1133">Transmembrane helix</keyword>
<name>A0A1F7WG01_9BACT</name>
<dbReference type="EMBL" id="MGFH01000238">
    <property type="protein sequence ID" value="OGM01319.1"/>
    <property type="molecule type" value="Genomic_DNA"/>
</dbReference>
<comment type="caution">
    <text evidence="2">The sequence shown here is derived from an EMBL/GenBank/DDBJ whole genome shotgun (WGS) entry which is preliminary data.</text>
</comment>
<keyword evidence="1" id="KW-0472">Membrane</keyword>
<feature type="transmembrane region" description="Helical" evidence="1">
    <location>
        <begin position="109"/>
        <end position="132"/>
    </location>
</feature>
<evidence type="ECO:0008006" key="4">
    <source>
        <dbReference type="Google" id="ProtNLM"/>
    </source>
</evidence>
<protein>
    <recommendedName>
        <fullName evidence="4">NfeD-like C-terminal domain-containing protein</fullName>
    </recommendedName>
</protein>
<sequence>MLEAILGPIYTFSFVLGLGFAVISAVFSSFSGDSDVHQGDMVSSHELVHGGHEADHDAGHDAGGAEHGDSNLTTPSILSPMTISVFATSFGGFGICWQKVFGNNFAPMGAVAGVIFAVVVAVFTFYVFALIFRETQSTSNVRLDDMIGLPGDMTVGINDENPIGQVVFAAKGRRQVSMARSADGKPIEKNRKVNIIRADNNYVYVQE</sequence>
<gene>
    <name evidence="2" type="ORF">A2008_01595</name>
</gene>
<dbReference type="STRING" id="1817813.A2008_01595"/>
<evidence type="ECO:0000256" key="1">
    <source>
        <dbReference type="SAM" id="Phobius"/>
    </source>
</evidence>
<organism evidence="2 3">
    <name type="scientific">Candidatus Wallbacteria bacterium GWC2_49_35</name>
    <dbReference type="NCBI Taxonomy" id="1817813"/>
    <lineage>
        <taxon>Bacteria</taxon>
        <taxon>Candidatus Walliibacteriota</taxon>
    </lineage>
</organism>